<dbReference type="InterPro" id="IPR015422">
    <property type="entry name" value="PyrdxlP-dep_Trfase_small"/>
</dbReference>
<comment type="caution">
    <text evidence="6">The sequence shown here is derived from an EMBL/GenBank/DDBJ whole genome shotgun (WGS) entry which is preliminary data.</text>
</comment>
<dbReference type="SUPFAM" id="SSF53383">
    <property type="entry name" value="PLP-dependent transferases"/>
    <property type="match status" value="1"/>
</dbReference>
<dbReference type="InterPro" id="IPR004839">
    <property type="entry name" value="Aminotransferase_I/II_large"/>
</dbReference>
<protein>
    <submittedName>
        <fullName evidence="6">LL-diaminopimelate aminotransferase</fullName>
    </submittedName>
</protein>
<gene>
    <name evidence="6" type="ORF">LEA_12355</name>
</gene>
<keyword evidence="3 6" id="KW-0808">Transferase</keyword>
<dbReference type="InterPro" id="IPR015424">
    <property type="entry name" value="PyrdxlP-dep_Trfase"/>
</dbReference>
<accession>K1SLC7</accession>
<keyword evidence="4" id="KW-0663">Pyridoxal phosphate</keyword>
<dbReference type="Pfam" id="PF00155">
    <property type="entry name" value="Aminotran_1_2"/>
    <property type="match status" value="1"/>
</dbReference>
<dbReference type="PANTHER" id="PTHR43144">
    <property type="entry name" value="AMINOTRANSFERASE"/>
    <property type="match status" value="1"/>
</dbReference>
<evidence type="ECO:0000256" key="2">
    <source>
        <dbReference type="ARBA" id="ARBA00022576"/>
    </source>
</evidence>
<sequence>MKATINYYMENAHFMRAELQKLGLRVYGGENAPYLWVKTPNNTPSWKFFEEMLYGASVVCTPGVGFGPSGEGYIRLTAFGEHEDCKEAMERIAKWLGK</sequence>
<comment type="cofactor">
    <cofactor evidence="1">
        <name>pyridoxal 5'-phosphate</name>
        <dbReference type="ChEBI" id="CHEBI:597326"/>
    </cofactor>
</comment>
<organism evidence="6">
    <name type="scientific">human gut metagenome</name>
    <dbReference type="NCBI Taxonomy" id="408170"/>
    <lineage>
        <taxon>unclassified sequences</taxon>
        <taxon>metagenomes</taxon>
        <taxon>organismal metagenomes</taxon>
    </lineage>
</organism>
<evidence type="ECO:0000256" key="4">
    <source>
        <dbReference type="ARBA" id="ARBA00022898"/>
    </source>
</evidence>
<evidence type="ECO:0000256" key="3">
    <source>
        <dbReference type="ARBA" id="ARBA00022679"/>
    </source>
</evidence>
<dbReference type="InterPro" id="IPR019942">
    <property type="entry name" value="DapL/ALD1"/>
</dbReference>
<reference evidence="6" key="1">
    <citation type="journal article" date="2013" name="Environ. Microbiol.">
        <title>Microbiota from the distal guts of lean and obese adolescents exhibit partial functional redundancy besides clear differences in community structure.</title>
        <authorList>
            <person name="Ferrer M."/>
            <person name="Ruiz A."/>
            <person name="Lanza F."/>
            <person name="Haange S.B."/>
            <person name="Oberbach A."/>
            <person name="Till H."/>
            <person name="Bargiela R."/>
            <person name="Campoy C."/>
            <person name="Segura M.T."/>
            <person name="Richter M."/>
            <person name="von Bergen M."/>
            <person name="Seifert J."/>
            <person name="Suarez A."/>
        </authorList>
    </citation>
    <scope>NUCLEOTIDE SEQUENCE</scope>
</reference>
<evidence type="ECO:0000313" key="6">
    <source>
        <dbReference type="EMBL" id="EKC61442.1"/>
    </source>
</evidence>
<keyword evidence="2 6" id="KW-0032">Aminotransferase</keyword>
<dbReference type="EMBL" id="AJWY01008357">
    <property type="protein sequence ID" value="EKC61442.1"/>
    <property type="molecule type" value="Genomic_DNA"/>
</dbReference>
<dbReference type="GO" id="GO:0008483">
    <property type="term" value="F:transaminase activity"/>
    <property type="evidence" value="ECO:0007669"/>
    <property type="project" value="UniProtKB-KW"/>
</dbReference>
<dbReference type="AlphaFoldDB" id="K1SLC7"/>
<dbReference type="GO" id="GO:0030170">
    <property type="term" value="F:pyridoxal phosphate binding"/>
    <property type="evidence" value="ECO:0007669"/>
    <property type="project" value="InterPro"/>
</dbReference>
<evidence type="ECO:0000259" key="5">
    <source>
        <dbReference type="Pfam" id="PF00155"/>
    </source>
</evidence>
<evidence type="ECO:0000256" key="1">
    <source>
        <dbReference type="ARBA" id="ARBA00001933"/>
    </source>
</evidence>
<name>K1SLC7_9ZZZZ</name>
<proteinExistence type="predicted"/>
<feature type="domain" description="Aminotransferase class I/classII large" evidence="5">
    <location>
        <begin position="3"/>
        <end position="92"/>
    </location>
</feature>
<dbReference type="Gene3D" id="3.90.1150.10">
    <property type="entry name" value="Aspartate Aminotransferase, domain 1"/>
    <property type="match status" value="1"/>
</dbReference>